<dbReference type="AlphaFoldDB" id="A0A9D4Q2V6"/>
<reference evidence="1" key="1">
    <citation type="journal article" date="2020" name="Cell">
        <title>Large-Scale Comparative Analyses of Tick Genomes Elucidate Their Genetic Diversity and Vector Capacities.</title>
        <authorList>
            <consortium name="Tick Genome and Microbiome Consortium (TIGMIC)"/>
            <person name="Jia N."/>
            <person name="Wang J."/>
            <person name="Shi W."/>
            <person name="Du L."/>
            <person name="Sun Y."/>
            <person name="Zhan W."/>
            <person name="Jiang J.F."/>
            <person name="Wang Q."/>
            <person name="Zhang B."/>
            <person name="Ji P."/>
            <person name="Bell-Sakyi L."/>
            <person name="Cui X.M."/>
            <person name="Yuan T.T."/>
            <person name="Jiang B.G."/>
            <person name="Yang W.F."/>
            <person name="Lam T.T."/>
            <person name="Chang Q.C."/>
            <person name="Ding S.J."/>
            <person name="Wang X.J."/>
            <person name="Zhu J.G."/>
            <person name="Ruan X.D."/>
            <person name="Zhao L."/>
            <person name="Wei J.T."/>
            <person name="Ye R.Z."/>
            <person name="Que T.C."/>
            <person name="Du C.H."/>
            <person name="Zhou Y.H."/>
            <person name="Cheng J.X."/>
            <person name="Dai P.F."/>
            <person name="Guo W.B."/>
            <person name="Han X.H."/>
            <person name="Huang E.J."/>
            <person name="Li L.F."/>
            <person name="Wei W."/>
            <person name="Gao Y.C."/>
            <person name="Liu J.Z."/>
            <person name="Shao H.Z."/>
            <person name="Wang X."/>
            <person name="Wang C.C."/>
            <person name="Yang T.C."/>
            <person name="Huo Q.B."/>
            <person name="Li W."/>
            <person name="Chen H.Y."/>
            <person name="Chen S.E."/>
            <person name="Zhou L.G."/>
            <person name="Ni X.B."/>
            <person name="Tian J.H."/>
            <person name="Sheng Y."/>
            <person name="Liu T."/>
            <person name="Pan Y.S."/>
            <person name="Xia L.Y."/>
            <person name="Li J."/>
            <person name="Zhao F."/>
            <person name="Cao W.C."/>
        </authorList>
    </citation>
    <scope>NUCLEOTIDE SEQUENCE</scope>
    <source>
        <strain evidence="1">Rsan-2018</strain>
    </source>
</reference>
<proteinExistence type="predicted"/>
<comment type="caution">
    <text evidence="1">The sequence shown here is derived from an EMBL/GenBank/DDBJ whole genome shotgun (WGS) entry which is preliminary data.</text>
</comment>
<reference evidence="1" key="2">
    <citation type="submission" date="2021-09" db="EMBL/GenBank/DDBJ databases">
        <authorList>
            <person name="Jia N."/>
            <person name="Wang J."/>
            <person name="Shi W."/>
            <person name="Du L."/>
            <person name="Sun Y."/>
            <person name="Zhan W."/>
            <person name="Jiang J."/>
            <person name="Wang Q."/>
            <person name="Zhang B."/>
            <person name="Ji P."/>
            <person name="Sakyi L.B."/>
            <person name="Cui X."/>
            <person name="Yuan T."/>
            <person name="Jiang B."/>
            <person name="Yang W."/>
            <person name="Lam T.T.-Y."/>
            <person name="Chang Q."/>
            <person name="Ding S."/>
            <person name="Wang X."/>
            <person name="Zhu J."/>
            <person name="Ruan X."/>
            <person name="Zhao L."/>
            <person name="Wei J."/>
            <person name="Que T."/>
            <person name="Du C."/>
            <person name="Cheng J."/>
            <person name="Dai P."/>
            <person name="Han X."/>
            <person name="Huang E."/>
            <person name="Gao Y."/>
            <person name="Liu J."/>
            <person name="Shao H."/>
            <person name="Ye R."/>
            <person name="Li L."/>
            <person name="Wei W."/>
            <person name="Wang X."/>
            <person name="Wang C."/>
            <person name="Huo Q."/>
            <person name="Li W."/>
            <person name="Guo W."/>
            <person name="Chen H."/>
            <person name="Chen S."/>
            <person name="Zhou L."/>
            <person name="Zhou L."/>
            <person name="Ni X."/>
            <person name="Tian J."/>
            <person name="Zhou Y."/>
            <person name="Sheng Y."/>
            <person name="Liu T."/>
            <person name="Pan Y."/>
            <person name="Xia L."/>
            <person name="Li J."/>
            <person name="Zhao F."/>
            <person name="Cao W."/>
        </authorList>
    </citation>
    <scope>NUCLEOTIDE SEQUENCE</scope>
    <source>
        <strain evidence="1">Rsan-2018</strain>
        <tissue evidence="1">Larvae</tissue>
    </source>
</reference>
<keyword evidence="2" id="KW-1185">Reference proteome</keyword>
<dbReference type="Proteomes" id="UP000821837">
    <property type="component" value="Chromosome 3"/>
</dbReference>
<dbReference type="VEuPathDB" id="VectorBase:RSAN_055582"/>
<organism evidence="1 2">
    <name type="scientific">Rhipicephalus sanguineus</name>
    <name type="common">Brown dog tick</name>
    <name type="synonym">Ixodes sanguineus</name>
    <dbReference type="NCBI Taxonomy" id="34632"/>
    <lineage>
        <taxon>Eukaryota</taxon>
        <taxon>Metazoa</taxon>
        <taxon>Ecdysozoa</taxon>
        <taxon>Arthropoda</taxon>
        <taxon>Chelicerata</taxon>
        <taxon>Arachnida</taxon>
        <taxon>Acari</taxon>
        <taxon>Parasitiformes</taxon>
        <taxon>Ixodida</taxon>
        <taxon>Ixodoidea</taxon>
        <taxon>Ixodidae</taxon>
        <taxon>Rhipicephalinae</taxon>
        <taxon>Rhipicephalus</taxon>
        <taxon>Rhipicephalus</taxon>
    </lineage>
</organism>
<evidence type="ECO:0000313" key="1">
    <source>
        <dbReference type="EMBL" id="KAH7963393.1"/>
    </source>
</evidence>
<sequence>MLPSERGILPSPPLLPPHPGNIMVHRVSVPEGMNCPRPAPNGRGVLQLYRVLPQSGQTMVLTSAFPGQGACPVASGGGAQQQFDFSVPPPGTGLPQPLNAAALQPPNVVLPHPSNAALLQPPSPILPQPANATLLRPPNSVPLQSSSTVSLQPPNAMARRSAVPEVSDADISFEYVDEKLKEELHNRLVSFRRPNATREEKLTDYNRILLVQKILAM</sequence>
<dbReference type="EMBL" id="JABSTV010001249">
    <property type="protein sequence ID" value="KAH7963393.1"/>
    <property type="molecule type" value="Genomic_DNA"/>
</dbReference>
<dbReference type="OrthoDB" id="10598812at2759"/>
<gene>
    <name evidence="1" type="ORF">HPB52_020888</name>
</gene>
<evidence type="ECO:0000313" key="2">
    <source>
        <dbReference type="Proteomes" id="UP000821837"/>
    </source>
</evidence>
<name>A0A9D4Q2V6_RHISA</name>
<protein>
    <submittedName>
        <fullName evidence="1">Uncharacterized protein</fullName>
    </submittedName>
</protein>
<accession>A0A9D4Q2V6</accession>